<evidence type="ECO:0000313" key="3">
    <source>
        <dbReference type="Proteomes" id="UP000235392"/>
    </source>
</evidence>
<evidence type="ECO:0000313" key="2">
    <source>
        <dbReference type="EMBL" id="PLW38931.1"/>
    </source>
</evidence>
<accession>A0A2N5UME5</accession>
<comment type="caution">
    <text evidence="2">The sequence shown here is derived from an EMBL/GenBank/DDBJ whole genome shotgun (WGS) entry which is preliminary data.</text>
</comment>
<dbReference type="GO" id="GO:0003676">
    <property type="term" value="F:nucleic acid binding"/>
    <property type="evidence" value="ECO:0007669"/>
    <property type="project" value="InterPro"/>
</dbReference>
<sequence length="91" mass="10182">MSDSAVMDPTVANSGVMDLTELEIEANKDSVIIMDNAPIHQGKQFDETKNLLNASKSIKLELLPPYSPFLNPIKYSFHSIKSYIQTQEPKN</sequence>
<gene>
    <name evidence="2" type="ORF">PCASD_11701</name>
</gene>
<dbReference type="Pfam" id="PF13358">
    <property type="entry name" value="DDE_3"/>
    <property type="match status" value="1"/>
</dbReference>
<organism evidence="2 3">
    <name type="scientific">Puccinia coronata f. sp. avenae</name>
    <dbReference type="NCBI Taxonomy" id="200324"/>
    <lineage>
        <taxon>Eukaryota</taxon>
        <taxon>Fungi</taxon>
        <taxon>Dikarya</taxon>
        <taxon>Basidiomycota</taxon>
        <taxon>Pucciniomycotina</taxon>
        <taxon>Pucciniomycetes</taxon>
        <taxon>Pucciniales</taxon>
        <taxon>Pucciniaceae</taxon>
        <taxon>Puccinia</taxon>
    </lineage>
</organism>
<feature type="domain" description="Tc1-like transposase DDE" evidence="1">
    <location>
        <begin position="27"/>
        <end position="86"/>
    </location>
</feature>
<dbReference type="EMBL" id="PGCI01000121">
    <property type="protein sequence ID" value="PLW38931.1"/>
    <property type="molecule type" value="Genomic_DNA"/>
</dbReference>
<evidence type="ECO:0000259" key="1">
    <source>
        <dbReference type="Pfam" id="PF13358"/>
    </source>
</evidence>
<protein>
    <recommendedName>
        <fullName evidence="1">Tc1-like transposase DDE domain-containing protein</fullName>
    </recommendedName>
</protein>
<proteinExistence type="predicted"/>
<dbReference type="InterPro" id="IPR038717">
    <property type="entry name" value="Tc1-like_DDE_dom"/>
</dbReference>
<dbReference type="InterPro" id="IPR036397">
    <property type="entry name" value="RNaseH_sf"/>
</dbReference>
<dbReference type="AlphaFoldDB" id="A0A2N5UME5"/>
<dbReference type="Proteomes" id="UP000235392">
    <property type="component" value="Unassembled WGS sequence"/>
</dbReference>
<dbReference type="Gene3D" id="3.30.420.10">
    <property type="entry name" value="Ribonuclease H-like superfamily/Ribonuclease H"/>
    <property type="match status" value="1"/>
</dbReference>
<name>A0A2N5UME5_9BASI</name>
<reference evidence="2 3" key="1">
    <citation type="submission" date="2017-11" db="EMBL/GenBank/DDBJ databases">
        <title>De novo assembly and phasing of dikaryotic genomes from two isolates of Puccinia coronata f. sp. avenae, the causal agent of oat crown rust.</title>
        <authorList>
            <person name="Miller M.E."/>
            <person name="Zhang Y."/>
            <person name="Omidvar V."/>
            <person name="Sperschneider J."/>
            <person name="Schwessinger B."/>
            <person name="Raley C."/>
            <person name="Palmer J.M."/>
            <person name="Garnica D."/>
            <person name="Upadhyaya N."/>
            <person name="Rathjen J."/>
            <person name="Taylor J.M."/>
            <person name="Park R.F."/>
            <person name="Dodds P.N."/>
            <person name="Hirsch C.D."/>
            <person name="Kianian S.F."/>
            <person name="Figueroa M."/>
        </authorList>
    </citation>
    <scope>NUCLEOTIDE SEQUENCE [LARGE SCALE GENOMIC DNA]</scope>
    <source>
        <strain evidence="2">12SD80</strain>
    </source>
</reference>